<dbReference type="Proteomes" id="UP000269412">
    <property type="component" value="Unassembled WGS sequence"/>
</dbReference>
<organism evidence="2 3">
    <name type="scientific">Maribacter vaceletii</name>
    <dbReference type="NCBI Taxonomy" id="1206816"/>
    <lineage>
        <taxon>Bacteria</taxon>
        <taxon>Pseudomonadati</taxon>
        <taxon>Bacteroidota</taxon>
        <taxon>Flavobacteriia</taxon>
        <taxon>Flavobacteriales</taxon>
        <taxon>Flavobacteriaceae</taxon>
        <taxon>Maribacter</taxon>
    </lineage>
</organism>
<keyword evidence="1" id="KW-0812">Transmembrane</keyword>
<keyword evidence="1" id="KW-1133">Transmembrane helix</keyword>
<accession>A0A495E8S4</accession>
<dbReference type="AlphaFoldDB" id="A0A495E8S4"/>
<keyword evidence="3" id="KW-1185">Reference proteome</keyword>
<proteinExistence type="predicted"/>
<reference evidence="2 3" key="1">
    <citation type="submission" date="2018-10" db="EMBL/GenBank/DDBJ databases">
        <title>Genomic Encyclopedia of Archaeal and Bacterial Type Strains, Phase II (KMG-II): from individual species to whole genera.</title>
        <authorList>
            <person name="Goeker M."/>
        </authorList>
    </citation>
    <scope>NUCLEOTIDE SEQUENCE [LARGE SCALE GENOMIC DNA]</scope>
    <source>
        <strain evidence="2 3">DSM 25230</strain>
    </source>
</reference>
<feature type="transmembrane region" description="Helical" evidence="1">
    <location>
        <begin position="12"/>
        <end position="33"/>
    </location>
</feature>
<dbReference type="EMBL" id="RBIQ01000008">
    <property type="protein sequence ID" value="RKR12979.1"/>
    <property type="molecule type" value="Genomic_DNA"/>
</dbReference>
<protein>
    <submittedName>
        <fullName evidence="2">Uncharacterized protein</fullName>
    </submittedName>
</protein>
<feature type="transmembrane region" description="Helical" evidence="1">
    <location>
        <begin position="82"/>
        <end position="103"/>
    </location>
</feature>
<feature type="transmembrane region" description="Helical" evidence="1">
    <location>
        <begin position="115"/>
        <end position="139"/>
    </location>
</feature>
<name>A0A495E8S4_9FLAO</name>
<evidence type="ECO:0000256" key="1">
    <source>
        <dbReference type="SAM" id="Phobius"/>
    </source>
</evidence>
<keyword evidence="1" id="KW-0472">Membrane</keyword>
<feature type="transmembrane region" description="Helical" evidence="1">
    <location>
        <begin position="45"/>
        <end position="62"/>
    </location>
</feature>
<dbReference type="OrthoDB" id="1436004at2"/>
<comment type="caution">
    <text evidence="2">The sequence shown here is derived from an EMBL/GenBank/DDBJ whole genome shotgun (WGS) entry which is preliminary data.</text>
</comment>
<evidence type="ECO:0000313" key="3">
    <source>
        <dbReference type="Proteomes" id="UP000269412"/>
    </source>
</evidence>
<gene>
    <name evidence="2" type="ORF">CLV91_1691</name>
</gene>
<sequence>MQLLTKFLPWKRSILISSIALILLIILSFYGLYTNKFYFFKYDNYILPIFSIIHFIFLYVLWFKIKEGEISDSPMRNIEYALYVVFIVYLFKLFDTLYIISTYTEFENHQIPATFFPMGSLITVLYLLLIGLTIVTFMYRKKYVGPYNVDILNEQIDSWE</sequence>
<evidence type="ECO:0000313" key="2">
    <source>
        <dbReference type="EMBL" id="RKR12979.1"/>
    </source>
</evidence>